<sequence length="414" mass="48213">MPSKPKILFIGDYCRTDYVSLLKDAKNDIYLYFLFYTSPKEETNHGYQAYGQAIYWKNFKDVFALLHQIRPHKVVFLYIESYNHVILNLACRQLNIPTYLLEHGLRADYVFGFDANISPASKKNFIAKIKTYYKLTHNFIARIKSRLFLLNSIKLLPPEDKAFAKHFIKIRSKHNYLDTFRSITSEKRLAENYIGFSSKIYDAFVTHEAPYFSKKATFIGIPYFDALAKQNPAQQIKIILFIDQPLAEHSLLQWNNEIKKTFNTDLSDLCQKHNYQLYVKLHPKQETAGWEELQNQRKCLIINEETLINLAPSIPIVIGFYSTYLMPFAAFPHTTVITYVKHPAGNFPVSAPFVDAGVAHPIYELEELKTILPNIEALHRQQVLNKAKFTEEWMYKFDGKAGERLRDILLSDDL</sequence>
<comment type="caution">
    <text evidence="1">The sequence shown here is derived from an EMBL/GenBank/DDBJ whole genome shotgun (WGS) entry which is preliminary data.</text>
</comment>
<reference evidence="1 2" key="1">
    <citation type="submission" date="2018-06" db="EMBL/GenBank/DDBJ databases">
        <authorList>
            <person name="Liu Z.-W."/>
        </authorList>
    </citation>
    <scope>NUCLEOTIDE SEQUENCE [LARGE SCALE GENOMIC DNA]</scope>
    <source>
        <strain evidence="1 2">2b14</strain>
    </source>
</reference>
<accession>A0A364RCY9</accession>
<gene>
    <name evidence="1" type="ORF">DP923_10515</name>
</gene>
<name>A0A364RCY9_9BACT</name>
<evidence type="ECO:0000313" key="1">
    <source>
        <dbReference type="EMBL" id="RAU82220.1"/>
    </source>
</evidence>
<dbReference type="AlphaFoldDB" id="A0A364RCY9"/>
<reference evidence="1 2" key="2">
    <citation type="submission" date="2018-07" db="EMBL/GenBank/DDBJ databases">
        <title>Pontibacter sp. 2b14 genomic sequence and assembly.</title>
        <authorList>
            <person name="Du Z.-J."/>
        </authorList>
    </citation>
    <scope>NUCLEOTIDE SEQUENCE [LARGE SCALE GENOMIC DNA]</scope>
    <source>
        <strain evidence="1 2">2b14</strain>
    </source>
</reference>
<evidence type="ECO:0008006" key="3">
    <source>
        <dbReference type="Google" id="ProtNLM"/>
    </source>
</evidence>
<proteinExistence type="predicted"/>
<dbReference type="EMBL" id="QMDV01000003">
    <property type="protein sequence ID" value="RAU82220.1"/>
    <property type="molecule type" value="Genomic_DNA"/>
</dbReference>
<dbReference type="InterPro" id="IPR010866">
    <property type="entry name" value="A-2_8-polyST"/>
</dbReference>
<keyword evidence="2" id="KW-1185">Reference proteome</keyword>
<dbReference type="Pfam" id="PF07388">
    <property type="entry name" value="A-2_8-polyST"/>
    <property type="match status" value="1"/>
</dbReference>
<dbReference type="Proteomes" id="UP000251692">
    <property type="component" value="Unassembled WGS sequence"/>
</dbReference>
<protein>
    <recommendedName>
        <fullName evidence="3">CDP-Glycerol:Poly(Glycerophosphate) glycerophosphotransferase</fullName>
    </recommendedName>
</protein>
<dbReference type="RefSeq" id="WP_112305813.1">
    <property type="nucleotide sequence ID" value="NZ_QMDV01000003.1"/>
</dbReference>
<dbReference type="OrthoDB" id="848680at2"/>
<organism evidence="1 2">
    <name type="scientific">Pontibacter arcticus</name>
    <dbReference type="NCBI Taxonomy" id="2080288"/>
    <lineage>
        <taxon>Bacteria</taxon>
        <taxon>Pseudomonadati</taxon>
        <taxon>Bacteroidota</taxon>
        <taxon>Cytophagia</taxon>
        <taxon>Cytophagales</taxon>
        <taxon>Hymenobacteraceae</taxon>
        <taxon>Pontibacter</taxon>
    </lineage>
</organism>
<evidence type="ECO:0000313" key="2">
    <source>
        <dbReference type="Proteomes" id="UP000251692"/>
    </source>
</evidence>